<dbReference type="InterPro" id="IPR050645">
    <property type="entry name" value="Histidine_acid_phosphatase"/>
</dbReference>
<dbReference type="GO" id="GO:0030288">
    <property type="term" value="C:outer membrane-bounded periplasmic space"/>
    <property type="evidence" value="ECO:0007669"/>
    <property type="project" value="TreeGrafter"/>
</dbReference>
<dbReference type="PROSITE" id="PS00778">
    <property type="entry name" value="HIS_ACID_PHOSPHAT_2"/>
    <property type="match status" value="1"/>
</dbReference>
<dbReference type="InterPro" id="IPR000560">
    <property type="entry name" value="His_Pase_clade-2"/>
</dbReference>
<accession>A0A927ZVK5</accession>
<proteinExistence type="inferred from homology"/>
<dbReference type="Proteomes" id="UP000761380">
    <property type="component" value="Unassembled WGS sequence"/>
</dbReference>
<dbReference type="AlphaFoldDB" id="A0A927ZVK5"/>
<gene>
    <name evidence="3" type="ORF">E7201_10905</name>
</gene>
<dbReference type="InterPro" id="IPR029033">
    <property type="entry name" value="His_PPase_superfam"/>
</dbReference>
<dbReference type="PANTHER" id="PTHR11567:SF110">
    <property type="entry name" value="2-PHOSPHOXYLOSE PHOSPHATASE 1"/>
    <property type="match status" value="1"/>
</dbReference>
<sequence>MPHGSDSERFISKSSKDCLGGQRMFAKKLLFMLVALLYAITGQLVEAAPQDAFHSKYHLAQVIVLSRHNIRAPLTGSGTLARITAHKWHDFVVGTGELTAHGAQIEEKMGAYCHLYFQKEDLFPADYQPGERDICFYANAFQRTIATAESFETGMFPHVDVPVQYNGNVNDADPVFLPGQGGHKAPFDENLTEELAALGGSLALTQSVAAGIKTAAVVLDNPEVGTGEFQVNIQEGVHLGGSIRPLMTACDALTLQYYELGDSRAGFGHELSFNEWREIAAVKDLGIHTYRHLPTLSRALARPLLSIFQEELNLQRRKFTFLCGHDTNIATVMGAMEVKDTVLPETIEQEAPIGCKLVVEEWQDQEGESYVALKLVYPSTNQLCSKTPIDANNPPQVVPLHLQNIHPNADGLITMQDFQQRLTDAITSDAELMGIRY</sequence>
<organism evidence="3 4">
    <name type="scientific">Selenomonas ruminantium</name>
    <dbReference type="NCBI Taxonomy" id="971"/>
    <lineage>
        <taxon>Bacteria</taxon>
        <taxon>Bacillati</taxon>
        <taxon>Bacillota</taxon>
        <taxon>Negativicutes</taxon>
        <taxon>Selenomonadales</taxon>
        <taxon>Selenomonadaceae</taxon>
        <taxon>Selenomonas</taxon>
    </lineage>
</organism>
<evidence type="ECO:0000256" key="1">
    <source>
        <dbReference type="ARBA" id="ARBA00005375"/>
    </source>
</evidence>
<protein>
    <submittedName>
        <fullName evidence="3">Histidine-type phosphatase</fullName>
    </submittedName>
</protein>
<dbReference type="SUPFAM" id="SSF53254">
    <property type="entry name" value="Phosphoglycerate mutase-like"/>
    <property type="match status" value="1"/>
</dbReference>
<evidence type="ECO:0000313" key="3">
    <source>
        <dbReference type="EMBL" id="MBE6093650.1"/>
    </source>
</evidence>
<comment type="caution">
    <text evidence="3">The sequence shown here is derived from an EMBL/GenBank/DDBJ whole genome shotgun (WGS) entry which is preliminary data.</text>
</comment>
<reference evidence="3" key="1">
    <citation type="submission" date="2019-04" db="EMBL/GenBank/DDBJ databases">
        <title>Evolution of Biomass-Degrading Anaerobic Consortia Revealed by Metagenomics.</title>
        <authorList>
            <person name="Peng X."/>
        </authorList>
    </citation>
    <scope>NUCLEOTIDE SEQUENCE</scope>
    <source>
        <strain evidence="3">SIG240</strain>
    </source>
</reference>
<dbReference type="PANTHER" id="PTHR11567">
    <property type="entry name" value="ACID PHOSPHATASE-RELATED"/>
    <property type="match status" value="1"/>
</dbReference>
<name>A0A927ZVK5_SELRU</name>
<dbReference type="CDD" id="cd07061">
    <property type="entry name" value="HP_HAP_like"/>
    <property type="match status" value="1"/>
</dbReference>
<dbReference type="EMBL" id="SVBY01000115">
    <property type="protein sequence ID" value="MBE6093650.1"/>
    <property type="molecule type" value="Genomic_DNA"/>
</dbReference>
<dbReference type="Gene3D" id="3.40.50.1240">
    <property type="entry name" value="Phosphoglycerate mutase-like"/>
    <property type="match status" value="2"/>
</dbReference>
<evidence type="ECO:0000256" key="2">
    <source>
        <dbReference type="ARBA" id="ARBA00022801"/>
    </source>
</evidence>
<dbReference type="Pfam" id="PF00328">
    <property type="entry name" value="His_Phos_2"/>
    <property type="match status" value="1"/>
</dbReference>
<evidence type="ECO:0000313" key="4">
    <source>
        <dbReference type="Proteomes" id="UP000761380"/>
    </source>
</evidence>
<dbReference type="InterPro" id="IPR033379">
    <property type="entry name" value="Acid_Pase_AS"/>
</dbReference>
<dbReference type="GO" id="GO:0050308">
    <property type="term" value="F:sugar-phosphatase activity"/>
    <property type="evidence" value="ECO:0007669"/>
    <property type="project" value="TreeGrafter"/>
</dbReference>
<comment type="similarity">
    <text evidence="1">Belongs to the histidine acid phosphatase family.</text>
</comment>
<keyword evidence="2" id="KW-0378">Hydrolase</keyword>